<evidence type="ECO:0000313" key="4">
    <source>
        <dbReference type="Proteomes" id="UP000516160"/>
    </source>
</evidence>
<accession>A0A7G9W405</accession>
<dbReference type="InterPro" id="IPR003646">
    <property type="entry name" value="SH3-like_bac-type"/>
</dbReference>
<dbReference type="SMART" id="SM00287">
    <property type="entry name" value="SH3b"/>
    <property type="match status" value="1"/>
</dbReference>
<dbReference type="Gene3D" id="6.10.250.190">
    <property type="match status" value="4"/>
</dbReference>
<dbReference type="Gene3D" id="1.10.530.10">
    <property type="match status" value="1"/>
</dbReference>
<organism evidence="3 4">
    <name type="scientific">Alkalicella caledoniensis</name>
    <dbReference type="NCBI Taxonomy" id="2731377"/>
    <lineage>
        <taxon>Bacteria</taxon>
        <taxon>Bacillati</taxon>
        <taxon>Bacillota</taxon>
        <taxon>Clostridia</taxon>
        <taxon>Eubacteriales</taxon>
        <taxon>Proteinivoracaceae</taxon>
        <taxon>Alkalicella</taxon>
    </lineage>
</organism>
<keyword evidence="1" id="KW-0732">Signal</keyword>
<reference evidence="3 4" key="1">
    <citation type="submission" date="2020-07" db="EMBL/GenBank/DDBJ databases">
        <title>Alkalicella. sp. LB2 genome.</title>
        <authorList>
            <person name="Postec A."/>
            <person name="Quemeneur M."/>
        </authorList>
    </citation>
    <scope>NUCLEOTIDE SEQUENCE [LARGE SCALE GENOMIC DNA]</scope>
    <source>
        <strain evidence="3 4">LB2</strain>
    </source>
</reference>
<dbReference type="PROSITE" id="PS51781">
    <property type="entry name" value="SH3B"/>
    <property type="match status" value="1"/>
</dbReference>
<feature type="domain" description="SH3b" evidence="2">
    <location>
        <begin position="684"/>
        <end position="748"/>
    </location>
</feature>
<dbReference type="GO" id="GO:0004040">
    <property type="term" value="F:amidase activity"/>
    <property type="evidence" value="ECO:0007669"/>
    <property type="project" value="InterPro"/>
</dbReference>
<keyword evidence="4" id="KW-1185">Reference proteome</keyword>
<protein>
    <submittedName>
        <fullName evidence="3">SH3 domain-containing protein</fullName>
    </submittedName>
</protein>
<dbReference type="RefSeq" id="WP_213167084.1">
    <property type="nucleotide sequence ID" value="NZ_CP058559.1"/>
</dbReference>
<dbReference type="Pfam" id="PF08239">
    <property type="entry name" value="SH3_3"/>
    <property type="match status" value="1"/>
</dbReference>
<dbReference type="Proteomes" id="UP000516160">
    <property type="component" value="Chromosome"/>
</dbReference>
<dbReference type="Gene3D" id="2.30.30.40">
    <property type="entry name" value="SH3 Domains"/>
    <property type="match status" value="1"/>
</dbReference>
<dbReference type="SMART" id="SM00047">
    <property type="entry name" value="LYZ2"/>
    <property type="match status" value="1"/>
</dbReference>
<gene>
    <name evidence="3" type="ORF">HYG86_00830</name>
</gene>
<dbReference type="EMBL" id="CP058559">
    <property type="protein sequence ID" value="QNO13417.1"/>
    <property type="molecule type" value="Genomic_DNA"/>
</dbReference>
<dbReference type="Pfam" id="PF01832">
    <property type="entry name" value="Glucosaminidase"/>
    <property type="match status" value="1"/>
</dbReference>
<dbReference type="InterPro" id="IPR002901">
    <property type="entry name" value="MGlyc_endo_b_GlcNAc-like_dom"/>
</dbReference>
<feature type="chain" id="PRO_5028932544" evidence="1">
    <location>
        <begin position="24"/>
        <end position="943"/>
    </location>
</feature>
<evidence type="ECO:0000259" key="2">
    <source>
        <dbReference type="PROSITE" id="PS51781"/>
    </source>
</evidence>
<proteinExistence type="predicted"/>
<dbReference type="AlphaFoldDB" id="A0A7G9W405"/>
<sequence length="943" mass="106817">MNKVIKALLTVIMVLVLSRNVIASTNLSANELLAQGQAMEGTNPYQASQIYEQGHHLYPNDARFLEGVNRSLRTIFSWSQGSHRGERYSEALGGYNFILRSNLISSEFKAEVEKFKGYAESGRRLFTPAQLLTQGQAMEGTNPYQASQIYEQGHYLYPNDVRFLEGVNRSLRIIFSWSQGSHRGERYSEALGGYNFILRSNLISSEFKAEVEKFKGYAESGKKIVTQAELLAQGQALESSNPYQASQIYEQGHYLYPNDARFLEGVNRSLRTIFSWSQGSHRGERYSEALGGYNFILRSNLISSEFKAEVEKFKGYAESGKKIVTQAELLAQGQAMESSNPYQASQIYEQGHYLYPNDARFLEGVNRSLRTIFSWSQGSHRGERYSEALGGYNFILRSNLISSGFRAEVEKFKGYAESGRRLFTPAQLLTQGQAMESSNPYQASQIYEQGHYLYPNDARFLERVNRSLRTIFSWSQGSHRGERYSEALGGYNFILRSNLISSEFKAEVEKFKGYAESGKKIFTPAQLLLQGQTAETNNLYLALDIYQEGYYLYPADIRFIESIRNTAQKLLEHSQRNHNQGNFYQAITGYERILELTNVPNNLILNAKNGLAEAKKGIIVVNDNIYILYTEYNITFENALNTQMTRGPQTDLYSNNWENAKREDVSYYMNPDNFTIKDFSNIGEDLNSITINTPVLRVRSGPSTEFSILGQVLLGETYDIIEQADGWYKINFSGGIGWVSGQYVIANSGTIPVEMFQFLDLSSRAGINSSDLNRILLNRGILHNKEHAFIQAATQFNVNEIYLVAHALLETGNGASTLANGVLVTQVDGQAVEPRIVYNMFGIGAHDSAPIRLGSEYAYKQGWFTPEQSILGGAQWISTNYINHSTYKQNTLYKMRWNPATPGVHQYATDIGWAIKQTLRVNMKALYDQCSEYTLRFDIPKYK</sequence>
<evidence type="ECO:0000313" key="3">
    <source>
        <dbReference type="EMBL" id="QNO13417.1"/>
    </source>
</evidence>
<dbReference type="KEGG" id="acae:HYG86_00830"/>
<name>A0A7G9W405_ALKCA</name>
<feature type="signal peptide" evidence="1">
    <location>
        <begin position="1"/>
        <end position="23"/>
    </location>
</feature>
<evidence type="ECO:0000256" key="1">
    <source>
        <dbReference type="SAM" id="SignalP"/>
    </source>
</evidence>